<keyword evidence="2" id="KW-1185">Reference proteome</keyword>
<accession>A0A498IYX7</accession>
<protein>
    <submittedName>
        <fullName evidence="1">Uncharacterized protein</fullName>
    </submittedName>
</protein>
<dbReference type="AlphaFoldDB" id="A0A498IYX7"/>
<dbReference type="EMBL" id="RDQH01000335">
    <property type="protein sequence ID" value="RXH88488.1"/>
    <property type="molecule type" value="Genomic_DNA"/>
</dbReference>
<dbReference type="Proteomes" id="UP000290289">
    <property type="component" value="Chromosome 9"/>
</dbReference>
<evidence type="ECO:0000313" key="2">
    <source>
        <dbReference type="Proteomes" id="UP000290289"/>
    </source>
</evidence>
<evidence type="ECO:0000313" key="1">
    <source>
        <dbReference type="EMBL" id="RXH88488.1"/>
    </source>
</evidence>
<sequence>MFEDEPNILPPGVKDDCIKLAYLEDDLIVCFLQPVSIKEDGPGDKSRVGQKGDNREMMTVLAAVLTKKKKRCNG</sequence>
<name>A0A498IYX7_MALDO</name>
<gene>
    <name evidence="1" type="ORF">DVH24_000087</name>
</gene>
<proteinExistence type="predicted"/>
<organism evidence="1 2">
    <name type="scientific">Malus domestica</name>
    <name type="common">Apple</name>
    <name type="synonym">Pyrus malus</name>
    <dbReference type="NCBI Taxonomy" id="3750"/>
    <lineage>
        <taxon>Eukaryota</taxon>
        <taxon>Viridiplantae</taxon>
        <taxon>Streptophyta</taxon>
        <taxon>Embryophyta</taxon>
        <taxon>Tracheophyta</taxon>
        <taxon>Spermatophyta</taxon>
        <taxon>Magnoliopsida</taxon>
        <taxon>eudicotyledons</taxon>
        <taxon>Gunneridae</taxon>
        <taxon>Pentapetalae</taxon>
        <taxon>rosids</taxon>
        <taxon>fabids</taxon>
        <taxon>Rosales</taxon>
        <taxon>Rosaceae</taxon>
        <taxon>Amygdaloideae</taxon>
        <taxon>Maleae</taxon>
        <taxon>Malus</taxon>
    </lineage>
</organism>
<comment type="caution">
    <text evidence="1">The sequence shown here is derived from an EMBL/GenBank/DDBJ whole genome shotgun (WGS) entry which is preliminary data.</text>
</comment>
<reference evidence="1 2" key="1">
    <citation type="submission" date="2018-10" db="EMBL/GenBank/DDBJ databases">
        <title>A high-quality apple genome assembly.</title>
        <authorList>
            <person name="Hu J."/>
        </authorList>
    </citation>
    <scope>NUCLEOTIDE SEQUENCE [LARGE SCALE GENOMIC DNA]</scope>
    <source>
        <strain evidence="2">cv. HFTH1</strain>
        <tissue evidence="1">Young leaf</tissue>
    </source>
</reference>